<evidence type="ECO:0000259" key="4">
    <source>
        <dbReference type="PROSITE" id="PS50949"/>
    </source>
</evidence>
<dbReference type="InterPro" id="IPR011711">
    <property type="entry name" value="GntR_C"/>
</dbReference>
<protein>
    <recommendedName>
        <fullName evidence="4">HTH gntR-type domain-containing protein</fullName>
    </recommendedName>
</protein>
<evidence type="ECO:0000256" key="1">
    <source>
        <dbReference type="ARBA" id="ARBA00023015"/>
    </source>
</evidence>
<keyword evidence="3" id="KW-0804">Transcription</keyword>
<dbReference type="OrthoDB" id="9781630at2"/>
<keyword evidence="2" id="KW-0238">DNA-binding</keyword>
<dbReference type="GO" id="GO:0003700">
    <property type="term" value="F:DNA-binding transcription factor activity"/>
    <property type="evidence" value="ECO:0007669"/>
    <property type="project" value="InterPro"/>
</dbReference>
<dbReference type="Pfam" id="PF07729">
    <property type="entry name" value="FCD"/>
    <property type="match status" value="1"/>
</dbReference>
<dbReference type="SUPFAM" id="SSF48008">
    <property type="entry name" value="GntR ligand-binding domain-like"/>
    <property type="match status" value="1"/>
</dbReference>
<dbReference type="PROSITE" id="PS50949">
    <property type="entry name" value="HTH_GNTR"/>
    <property type="match status" value="1"/>
</dbReference>
<dbReference type="InterPro" id="IPR036388">
    <property type="entry name" value="WH-like_DNA-bd_sf"/>
</dbReference>
<dbReference type="InterPro" id="IPR036390">
    <property type="entry name" value="WH_DNA-bd_sf"/>
</dbReference>
<dbReference type="InterPro" id="IPR000524">
    <property type="entry name" value="Tscrpt_reg_HTH_GntR"/>
</dbReference>
<dbReference type="PANTHER" id="PTHR43537:SF5">
    <property type="entry name" value="UXU OPERON TRANSCRIPTIONAL REGULATOR"/>
    <property type="match status" value="1"/>
</dbReference>
<dbReference type="Proteomes" id="UP000214689">
    <property type="component" value="Chromosome"/>
</dbReference>
<gene>
    <name evidence="5" type="ORF">AXF17_06460</name>
</gene>
<dbReference type="Gene3D" id="1.10.10.10">
    <property type="entry name" value="Winged helix-like DNA-binding domain superfamily/Winged helix DNA-binding domain"/>
    <property type="match status" value="1"/>
</dbReference>
<dbReference type="SMART" id="SM00895">
    <property type="entry name" value="FCD"/>
    <property type="match status" value="1"/>
</dbReference>
<dbReference type="GO" id="GO:0003677">
    <property type="term" value="F:DNA binding"/>
    <property type="evidence" value="ECO:0007669"/>
    <property type="project" value="UniProtKB-KW"/>
</dbReference>
<keyword evidence="1" id="KW-0805">Transcription regulation</keyword>
<keyword evidence="6" id="KW-1185">Reference proteome</keyword>
<evidence type="ECO:0000256" key="3">
    <source>
        <dbReference type="ARBA" id="ARBA00023163"/>
    </source>
</evidence>
<dbReference type="Pfam" id="PF00392">
    <property type="entry name" value="GntR"/>
    <property type="match status" value="1"/>
</dbReference>
<dbReference type="SMART" id="SM00345">
    <property type="entry name" value="HTH_GNTR"/>
    <property type="match status" value="1"/>
</dbReference>
<dbReference type="SUPFAM" id="SSF46785">
    <property type="entry name" value="Winged helix' DNA-binding domain"/>
    <property type="match status" value="1"/>
</dbReference>
<evidence type="ECO:0000313" key="6">
    <source>
        <dbReference type="Proteomes" id="UP000214689"/>
    </source>
</evidence>
<dbReference type="PANTHER" id="PTHR43537">
    <property type="entry name" value="TRANSCRIPTIONAL REGULATOR, GNTR FAMILY"/>
    <property type="match status" value="1"/>
</dbReference>
<dbReference type="EMBL" id="CP016199">
    <property type="protein sequence ID" value="ASS38085.1"/>
    <property type="molecule type" value="Genomic_DNA"/>
</dbReference>
<dbReference type="InterPro" id="IPR008920">
    <property type="entry name" value="TF_FadR/GntR_C"/>
</dbReference>
<sequence>MVMNPELESNQPLSNSLFVQIQKDILSGKITANSKLTEQAICKKYNVSRTPVREAFRQLESDGLIENIPNRGAYVIGLSSRDISDLFDLRRKFEVQAVEWAIERMTADEVETLRENIEFMEFYTLKNDVDKVLQFNSAFHNIIYKGTKNRMLYLTLSTYQTYLKHSAPAKTFSDDYLKTILEEHKAIFEAFEIKNIAAGKNAMEYHMKQSKLRRMSHLF</sequence>
<evidence type="ECO:0000313" key="5">
    <source>
        <dbReference type="EMBL" id="ASS38085.1"/>
    </source>
</evidence>
<organism evidence="5 6">
    <name type="scientific">Mogibacterium pumilum</name>
    <dbReference type="NCBI Taxonomy" id="86332"/>
    <lineage>
        <taxon>Bacteria</taxon>
        <taxon>Bacillati</taxon>
        <taxon>Bacillota</taxon>
        <taxon>Clostridia</taxon>
        <taxon>Peptostreptococcales</taxon>
        <taxon>Anaerovoracaceae</taxon>
        <taxon>Mogibacterium</taxon>
    </lineage>
</organism>
<dbReference type="PRINTS" id="PR00035">
    <property type="entry name" value="HTHGNTR"/>
</dbReference>
<dbReference type="CDD" id="cd07377">
    <property type="entry name" value="WHTH_GntR"/>
    <property type="match status" value="1"/>
</dbReference>
<dbReference type="AlphaFoldDB" id="A0A223AT43"/>
<feature type="domain" description="HTH gntR-type" evidence="4">
    <location>
        <begin position="11"/>
        <end position="78"/>
    </location>
</feature>
<accession>A0A223AT43</accession>
<reference evidence="6" key="1">
    <citation type="submission" date="2016-05" db="EMBL/GenBank/DDBJ databases">
        <authorList>
            <person name="Holder M.E."/>
            <person name="Ajami N.J."/>
            <person name="Petrosino J.F."/>
        </authorList>
    </citation>
    <scope>NUCLEOTIDE SEQUENCE [LARGE SCALE GENOMIC DNA]</scope>
    <source>
        <strain evidence="6">ATCC 700696</strain>
    </source>
</reference>
<evidence type="ECO:0000256" key="2">
    <source>
        <dbReference type="ARBA" id="ARBA00023125"/>
    </source>
</evidence>
<proteinExistence type="predicted"/>
<dbReference type="Gene3D" id="1.20.120.530">
    <property type="entry name" value="GntR ligand-binding domain-like"/>
    <property type="match status" value="1"/>
</dbReference>
<name>A0A223AT43_9FIRM</name>